<dbReference type="Proteomes" id="UP001168877">
    <property type="component" value="Unassembled WGS sequence"/>
</dbReference>
<evidence type="ECO:0000313" key="2">
    <source>
        <dbReference type="EMBL" id="KAK0580920.1"/>
    </source>
</evidence>
<dbReference type="Pfam" id="PF00646">
    <property type="entry name" value="F-box"/>
    <property type="match status" value="1"/>
</dbReference>
<organism evidence="2 3">
    <name type="scientific">Acer saccharum</name>
    <name type="common">Sugar maple</name>
    <dbReference type="NCBI Taxonomy" id="4024"/>
    <lineage>
        <taxon>Eukaryota</taxon>
        <taxon>Viridiplantae</taxon>
        <taxon>Streptophyta</taxon>
        <taxon>Embryophyta</taxon>
        <taxon>Tracheophyta</taxon>
        <taxon>Spermatophyta</taxon>
        <taxon>Magnoliopsida</taxon>
        <taxon>eudicotyledons</taxon>
        <taxon>Gunneridae</taxon>
        <taxon>Pentapetalae</taxon>
        <taxon>rosids</taxon>
        <taxon>malvids</taxon>
        <taxon>Sapindales</taxon>
        <taxon>Sapindaceae</taxon>
        <taxon>Hippocastanoideae</taxon>
        <taxon>Acereae</taxon>
        <taxon>Acer</taxon>
    </lineage>
</organism>
<dbReference type="InterPro" id="IPR025886">
    <property type="entry name" value="PP2-like"/>
</dbReference>
<keyword evidence="3" id="KW-1185">Reference proteome</keyword>
<comment type="caution">
    <text evidence="2">The sequence shown here is derived from an EMBL/GenBank/DDBJ whole genome shotgun (WGS) entry which is preliminary data.</text>
</comment>
<gene>
    <name evidence="2" type="ORF">LWI29_007750</name>
</gene>
<reference evidence="2" key="1">
    <citation type="journal article" date="2022" name="Plant J.">
        <title>Strategies of tolerance reflected in two North American maple genomes.</title>
        <authorList>
            <person name="McEvoy S.L."/>
            <person name="Sezen U.U."/>
            <person name="Trouern-Trend A."/>
            <person name="McMahon S.M."/>
            <person name="Schaberg P.G."/>
            <person name="Yang J."/>
            <person name="Wegrzyn J.L."/>
            <person name="Swenson N.G."/>
        </authorList>
    </citation>
    <scope>NUCLEOTIDE SEQUENCE</scope>
    <source>
        <strain evidence="2">NS2018</strain>
    </source>
</reference>
<dbReference type="PANTHER" id="PTHR32278">
    <property type="entry name" value="F-BOX DOMAIN-CONTAINING PROTEIN"/>
    <property type="match status" value="1"/>
</dbReference>
<evidence type="ECO:0000259" key="1">
    <source>
        <dbReference type="Pfam" id="PF00646"/>
    </source>
</evidence>
<dbReference type="Pfam" id="PF14299">
    <property type="entry name" value="PP2"/>
    <property type="match status" value="1"/>
</dbReference>
<protein>
    <recommendedName>
        <fullName evidence="1">F-box domain-containing protein</fullName>
    </recommendedName>
</protein>
<dbReference type="InterPro" id="IPR036047">
    <property type="entry name" value="F-box-like_dom_sf"/>
</dbReference>
<dbReference type="AlphaFoldDB" id="A0AA39S0Z8"/>
<dbReference type="PANTHER" id="PTHR32278:SF143">
    <property type="entry name" value="F-BOX PROTEIN PP2-B1"/>
    <property type="match status" value="1"/>
</dbReference>
<dbReference type="InterPro" id="IPR001810">
    <property type="entry name" value="F-box_dom"/>
</dbReference>
<proteinExistence type="predicted"/>
<reference evidence="2" key="2">
    <citation type="submission" date="2023-06" db="EMBL/GenBank/DDBJ databases">
        <authorList>
            <person name="Swenson N.G."/>
            <person name="Wegrzyn J.L."/>
            <person name="Mcevoy S.L."/>
        </authorList>
    </citation>
    <scope>NUCLEOTIDE SEQUENCE</scope>
    <source>
        <strain evidence="2">NS2018</strain>
        <tissue evidence="2">Leaf</tissue>
    </source>
</reference>
<feature type="domain" description="F-box" evidence="1">
    <location>
        <begin position="5"/>
        <end position="44"/>
    </location>
</feature>
<accession>A0AA39S0Z8</accession>
<dbReference type="CDD" id="cd22162">
    <property type="entry name" value="F-box_AtSKIP3-like"/>
    <property type="match status" value="1"/>
</dbReference>
<dbReference type="EMBL" id="JAUESC010000384">
    <property type="protein sequence ID" value="KAK0580920.1"/>
    <property type="molecule type" value="Genomic_DNA"/>
</dbReference>
<sequence length="271" mass="30649">MTGMLALPEGCIAAIISFTTPCDACRLACVSTTFKSASDSNVVWDCFLPPEYSSSSSSASSTTRWSALRKKELYFCTCHNLIHNGKMSFWLDLPSGKKCYMISARELYIENGDSTLYWVWFTIPDANDTKPWWLPDYRFPFAEVVGRCDSTPFEIGGKITTSLLSEMTTYVAYLVFAESSVQNVDDGPVEVTVGFAGSCNGQSRTIYFRRWHQNEDDDSFYPKKRGNGWVESELGEFFNRGDVDGELLMTIKTEMMERLLVQGIEIRPKKE</sequence>
<dbReference type="SUPFAM" id="SSF81383">
    <property type="entry name" value="F-box domain"/>
    <property type="match status" value="1"/>
</dbReference>
<evidence type="ECO:0000313" key="3">
    <source>
        <dbReference type="Proteomes" id="UP001168877"/>
    </source>
</evidence>
<name>A0AA39S0Z8_ACESA</name>